<dbReference type="Ensembl" id="ENSGWIT00000043416.1">
    <property type="protein sequence ID" value="ENSGWIP00000039947.1"/>
    <property type="gene ID" value="ENSGWIG00000020232.1"/>
</dbReference>
<evidence type="ECO:0000256" key="1">
    <source>
        <dbReference type="SAM" id="MobiDB-lite"/>
    </source>
</evidence>
<dbReference type="AlphaFoldDB" id="A0A8C5H773"/>
<feature type="region of interest" description="Disordered" evidence="1">
    <location>
        <begin position="73"/>
        <end position="104"/>
    </location>
</feature>
<accession>A0A8C5H773</accession>
<evidence type="ECO:0008006" key="4">
    <source>
        <dbReference type="Google" id="ProtNLM"/>
    </source>
</evidence>
<sequence length="245" mass="27573">KMSVVVRPSIVGLRMDPTDNQDTPTIQQALSHQGRLLGQHEQSILALHASNQQLSQQVTILTQQISAWLSLQSNASAQPAQPTPPSPQQVEQGPGPREPAISDPEHFAGQSELCRGFLFQCSTVFNQRPSSFSSDISRIQYMCGLMRGRALKWAEARFSNTYIMTCRRYSVSPKLCLSHHIDHMIAPSTSFRGHSFHQADSTMYPSQNGRPWRNTLQNPWLRDLFVHLNLPLVLVFSLSLRKTDL</sequence>
<reference evidence="2" key="2">
    <citation type="submission" date="2025-08" db="UniProtKB">
        <authorList>
            <consortium name="Ensembl"/>
        </authorList>
    </citation>
    <scope>IDENTIFICATION</scope>
</reference>
<protein>
    <recommendedName>
        <fullName evidence="4">DUF4939 domain-containing protein</fullName>
    </recommendedName>
</protein>
<evidence type="ECO:0000313" key="3">
    <source>
        <dbReference type="Proteomes" id="UP000694680"/>
    </source>
</evidence>
<proteinExistence type="predicted"/>
<keyword evidence="3" id="KW-1185">Reference proteome</keyword>
<reference evidence="2" key="3">
    <citation type="submission" date="2025-09" db="UniProtKB">
        <authorList>
            <consortium name="Ensembl"/>
        </authorList>
    </citation>
    <scope>IDENTIFICATION</scope>
</reference>
<evidence type="ECO:0000313" key="2">
    <source>
        <dbReference type="Ensembl" id="ENSGWIP00000039947.1"/>
    </source>
</evidence>
<reference evidence="2" key="1">
    <citation type="submission" date="2020-06" db="EMBL/GenBank/DDBJ databases">
        <authorList>
            <consortium name="Wellcome Sanger Institute Data Sharing"/>
        </authorList>
    </citation>
    <scope>NUCLEOTIDE SEQUENCE [LARGE SCALE GENOMIC DNA]</scope>
</reference>
<organism evidence="2 3">
    <name type="scientific">Gouania willdenowi</name>
    <name type="common">Blunt-snouted clingfish</name>
    <name type="synonym">Lepadogaster willdenowi</name>
    <dbReference type="NCBI Taxonomy" id="441366"/>
    <lineage>
        <taxon>Eukaryota</taxon>
        <taxon>Metazoa</taxon>
        <taxon>Chordata</taxon>
        <taxon>Craniata</taxon>
        <taxon>Vertebrata</taxon>
        <taxon>Euteleostomi</taxon>
        <taxon>Actinopterygii</taxon>
        <taxon>Neopterygii</taxon>
        <taxon>Teleostei</taxon>
        <taxon>Neoteleostei</taxon>
        <taxon>Acanthomorphata</taxon>
        <taxon>Ovalentaria</taxon>
        <taxon>Blenniimorphae</taxon>
        <taxon>Blenniiformes</taxon>
        <taxon>Gobiesocoidei</taxon>
        <taxon>Gobiesocidae</taxon>
        <taxon>Gobiesocinae</taxon>
        <taxon>Gouania</taxon>
    </lineage>
</organism>
<dbReference type="Proteomes" id="UP000694680">
    <property type="component" value="Chromosome 17"/>
</dbReference>
<name>A0A8C5H773_GOUWI</name>